<dbReference type="GO" id="GO:0034472">
    <property type="term" value="P:snRNA 3'-end processing"/>
    <property type="evidence" value="ECO:0007669"/>
    <property type="project" value="TreeGrafter"/>
</dbReference>
<dbReference type="OrthoDB" id="5600060at2759"/>
<dbReference type="PANTHER" id="PTHR46094">
    <property type="entry name" value="INTEGRATOR COMPLEX SUBUNIT 9"/>
    <property type="match status" value="1"/>
</dbReference>
<evidence type="ECO:0000256" key="3">
    <source>
        <dbReference type="ARBA" id="ARBA00006861"/>
    </source>
</evidence>
<organism evidence="7 8">
    <name type="scientific">Tetranychus urticae</name>
    <name type="common">Two-spotted spider mite</name>
    <dbReference type="NCBI Taxonomy" id="32264"/>
    <lineage>
        <taxon>Eukaryota</taxon>
        <taxon>Metazoa</taxon>
        <taxon>Ecdysozoa</taxon>
        <taxon>Arthropoda</taxon>
        <taxon>Chelicerata</taxon>
        <taxon>Arachnida</taxon>
        <taxon>Acari</taxon>
        <taxon>Acariformes</taxon>
        <taxon>Trombidiformes</taxon>
        <taxon>Prostigmata</taxon>
        <taxon>Eleutherengona</taxon>
        <taxon>Raphignathae</taxon>
        <taxon>Tetranychoidea</taxon>
        <taxon>Tetranychidae</taxon>
        <taxon>Tetranychus</taxon>
    </lineage>
</organism>
<dbReference type="SUPFAM" id="SSF56281">
    <property type="entry name" value="Metallo-hydrolase/oxidoreductase"/>
    <property type="match status" value="1"/>
</dbReference>
<keyword evidence="4" id="KW-0963">Cytoplasm</keyword>
<dbReference type="STRING" id="32264.T1KMB1"/>
<dbReference type="InterPro" id="IPR027074">
    <property type="entry name" value="Integrator_9su"/>
</dbReference>
<dbReference type="InterPro" id="IPR048660">
    <property type="entry name" value="IntS9-like_C"/>
</dbReference>
<sequence length="657" mass="73706">MKLISLSDNVNKPCNLVQFKDTLMMFDCGLDALSTLGFIPLPLVTSNHFSSLPNWTASNNQDTQLESELKECDGKVFVDSAPEFCCPEFSTINFKHVDVIFVSNYLCMLGLPYITERTDFEGVVYATEPTIQIGRQFMEEIIYHIERTPKIKLASKWKDKSVYQNLPLPVNLSSLPPHLWRQIFTSKELNSSFSKVKVIGYGEKIDIFGAFQISAHSSGYCIGSCNWLIETAHEKIVYLSSTSTLTTHPKPIDYGPFRKADVMIITNLTQTPICNPDNMLAELCSRVTAALASGGNVLIPCYPSGVIYDLFECLIPHLDNSGFSTTPVYFVSPVADQSLAYSNILAEWLTTNKQTRVYLPEEPFGHSYLVRSGRLKHYQGIHVEAFSNDYKSPCVVFTGHPSLRFGDVVHFIELWKSSPNNLIVFTEPDFPYKDALAPYQPVAMKAIHCPIDTSLNFFQVNKLIREVKPSNVVISEKYTSPPPMFDLKTDLIVDPGPGSELITYKRNETIRIKLNRKYERAAIDSELASSLVPVELKSGVSVATVTGTLIAKDNKFKLETLTANEINEIRRNKQGQAIPPQFYTYGTLNLPMFMQLLGKAGIYDATIEQTPNGCIVHLRSEDAFVTIDDSLTHIVCDANDSLRILLKDLVYQCLKKI</sequence>
<dbReference type="Proteomes" id="UP000015104">
    <property type="component" value="Unassembled WGS sequence"/>
</dbReference>
<dbReference type="Pfam" id="PF21382">
    <property type="entry name" value="IntS9_C"/>
    <property type="match status" value="1"/>
</dbReference>
<dbReference type="InterPro" id="IPR036866">
    <property type="entry name" value="RibonucZ/Hydroxyglut_hydro"/>
</dbReference>
<evidence type="ECO:0000256" key="4">
    <source>
        <dbReference type="ARBA" id="ARBA00022490"/>
    </source>
</evidence>
<dbReference type="Pfam" id="PF10996">
    <property type="entry name" value="Beta-Casp"/>
    <property type="match status" value="1"/>
</dbReference>
<dbReference type="EnsemblMetazoa" id="tetur15g00990.1">
    <property type="protein sequence ID" value="tetur15g00990.1"/>
    <property type="gene ID" value="tetur15g00990"/>
</dbReference>
<evidence type="ECO:0000256" key="1">
    <source>
        <dbReference type="ARBA" id="ARBA00004123"/>
    </source>
</evidence>
<dbReference type="KEGG" id="tut:107365505"/>
<evidence type="ECO:0000256" key="5">
    <source>
        <dbReference type="ARBA" id="ARBA00023242"/>
    </source>
</evidence>
<dbReference type="GO" id="GO:0005737">
    <property type="term" value="C:cytoplasm"/>
    <property type="evidence" value="ECO:0007669"/>
    <property type="project" value="UniProtKB-SubCell"/>
</dbReference>
<comment type="subcellular location">
    <subcellularLocation>
        <location evidence="2">Cytoplasm</location>
    </subcellularLocation>
    <subcellularLocation>
        <location evidence="1">Nucleus</location>
    </subcellularLocation>
</comment>
<dbReference type="InterPro" id="IPR022712">
    <property type="entry name" value="Beta_Casp"/>
</dbReference>
<evidence type="ECO:0000313" key="8">
    <source>
        <dbReference type="Proteomes" id="UP000015104"/>
    </source>
</evidence>
<dbReference type="eggNOG" id="KOG1138">
    <property type="taxonomic scope" value="Eukaryota"/>
</dbReference>
<comment type="similarity">
    <text evidence="3">Belongs to the metallo-beta-lactamase superfamily. RNA-metabolizing metallo-beta-lactamase-like family. INTS9 subfamily.</text>
</comment>
<reference evidence="8" key="1">
    <citation type="submission" date="2011-08" db="EMBL/GenBank/DDBJ databases">
        <authorList>
            <person name="Rombauts S."/>
        </authorList>
    </citation>
    <scope>NUCLEOTIDE SEQUENCE</scope>
    <source>
        <strain evidence="8">London</strain>
    </source>
</reference>
<keyword evidence="5" id="KW-0539">Nucleus</keyword>
<evidence type="ECO:0000256" key="2">
    <source>
        <dbReference type="ARBA" id="ARBA00004496"/>
    </source>
</evidence>
<dbReference type="Pfam" id="PF16661">
    <property type="entry name" value="Lactamase_B_6"/>
    <property type="match status" value="1"/>
</dbReference>
<name>T1KMB1_TETUR</name>
<keyword evidence="8" id="KW-1185">Reference proteome</keyword>
<evidence type="ECO:0000259" key="6">
    <source>
        <dbReference type="SMART" id="SM01027"/>
    </source>
</evidence>
<feature type="domain" description="Beta-Casp" evidence="6">
    <location>
        <begin position="307"/>
        <end position="436"/>
    </location>
</feature>
<dbReference type="Gene3D" id="3.40.50.10890">
    <property type="match status" value="1"/>
</dbReference>
<dbReference type="Gene3D" id="3.60.15.10">
    <property type="entry name" value="Ribonuclease Z/Hydroxyacylglutathione hydrolase-like"/>
    <property type="match status" value="1"/>
</dbReference>
<dbReference type="GO" id="GO:0032039">
    <property type="term" value="C:integrator complex"/>
    <property type="evidence" value="ECO:0007669"/>
    <property type="project" value="InterPro"/>
</dbReference>
<reference evidence="7" key="2">
    <citation type="submission" date="2015-06" db="UniProtKB">
        <authorList>
            <consortium name="EnsemblMetazoa"/>
        </authorList>
    </citation>
    <scope>IDENTIFICATION</scope>
</reference>
<dbReference type="InterPro" id="IPR001279">
    <property type="entry name" value="Metallo-B-lactamas"/>
</dbReference>
<accession>T1KMB1</accession>
<gene>
    <name evidence="7" type="primary">107365505</name>
</gene>
<dbReference type="SMART" id="SM01027">
    <property type="entry name" value="Beta-Casp"/>
    <property type="match status" value="1"/>
</dbReference>
<dbReference type="HOGENOM" id="CLU_023159_1_0_1"/>
<dbReference type="AlphaFoldDB" id="T1KMB1"/>
<protein>
    <recommendedName>
        <fullName evidence="6">Beta-Casp domain-containing protein</fullName>
    </recommendedName>
</protein>
<dbReference type="EMBL" id="CAEY01000240">
    <property type="status" value="NOT_ANNOTATED_CDS"/>
    <property type="molecule type" value="Genomic_DNA"/>
</dbReference>
<dbReference type="PANTHER" id="PTHR46094:SF1">
    <property type="entry name" value="INTEGRATOR COMPLEX SUBUNIT 9"/>
    <property type="match status" value="1"/>
</dbReference>
<evidence type="ECO:0000313" key="7">
    <source>
        <dbReference type="EnsemblMetazoa" id="tetur15g00990.1"/>
    </source>
</evidence>
<dbReference type="OMA" id="AMKAVHC"/>
<proteinExistence type="inferred from homology"/>